<protein>
    <submittedName>
        <fullName evidence="1">Uncharacterized protein</fullName>
    </submittedName>
</protein>
<reference evidence="1" key="1">
    <citation type="submission" date="2021-07" db="EMBL/GenBank/DDBJ databases">
        <authorList>
            <person name="Durling M."/>
        </authorList>
    </citation>
    <scope>NUCLEOTIDE SEQUENCE</scope>
</reference>
<gene>
    <name evidence="1" type="ORF">HYFRA_00003485</name>
</gene>
<comment type="caution">
    <text evidence="1">The sequence shown here is derived from an EMBL/GenBank/DDBJ whole genome shotgun (WGS) entry which is preliminary data.</text>
</comment>
<keyword evidence="2" id="KW-1185">Reference proteome</keyword>
<dbReference type="PANTHER" id="PTHR35186:SF4">
    <property type="entry name" value="PRION-INHIBITION AND PROPAGATION HELO DOMAIN-CONTAINING PROTEIN"/>
    <property type="match status" value="1"/>
</dbReference>
<organism evidence="1 2">
    <name type="scientific">Hymenoscyphus fraxineus</name>
    <dbReference type="NCBI Taxonomy" id="746836"/>
    <lineage>
        <taxon>Eukaryota</taxon>
        <taxon>Fungi</taxon>
        <taxon>Dikarya</taxon>
        <taxon>Ascomycota</taxon>
        <taxon>Pezizomycotina</taxon>
        <taxon>Leotiomycetes</taxon>
        <taxon>Helotiales</taxon>
        <taxon>Helotiaceae</taxon>
        <taxon>Hymenoscyphus</taxon>
    </lineage>
</organism>
<name>A0A9N9KVB2_9HELO</name>
<accession>A0A9N9KVB2</accession>
<sequence>MSGFEVVGVVLGGLPLLIKVAHDYREGFEPFVKWVRFKNDFRIFINDVDVEKQMFDNIVDRLLRYAELEEETKKGLLKGNDLEGWRTIEVQRALEKRLGDSCEACLYLLEAIGDDFEKLESIMSLKDGSVS</sequence>
<dbReference type="AlphaFoldDB" id="A0A9N9KVB2"/>
<dbReference type="PANTHER" id="PTHR35186">
    <property type="entry name" value="ANK_REP_REGION DOMAIN-CONTAINING PROTEIN"/>
    <property type="match status" value="1"/>
</dbReference>
<dbReference type="Proteomes" id="UP000696280">
    <property type="component" value="Unassembled WGS sequence"/>
</dbReference>
<evidence type="ECO:0000313" key="2">
    <source>
        <dbReference type="Proteomes" id="UP000696280"/>
    </source>
</evidence>
<dbReference type="EMBL" id="CAJVRL010000049">
    <property type="protein sequence ID" value="CAG8953278.1"/>
    <property type="molecule type" value="Genomic_DNA"/>
</dbReference>
<dbReference type="OrthoDB" id="3440121at2759"/>
<proteinExistence type="predicted"/>
<evidence type="ECO:0000313" key="1">
    <source>
        <dbReference type="EMBL" id="CAG8953278.1"/>
    </source>
</evidence>